<dbReference type="Proteomes" id="UP000230423">
    <property type="component" value="Unassembled WGS sequence"/>
</dbReference>
<evidence type="ECO:0000313" key="3">
    <source>
        <dbReference type="Proteomes" id="UP000230423"/>
    </source>
</evidence>
<accession>A0A2G9T5Q4</accession>
<feature type="non-terminal residue" evidence="2">
    <location>
        <position position="123"/>
    </location>
</feature>
<name>A0A2G9T5Q4_TELCI</name>
<gene>
    <name evidence="2" type="ORF">TELCIR_25391</name>
</gene>
<feature type="region of interest" description="Disordered" evidence="1">
    <location>
        <begin position="101"/>
        <end position="123"/>
    </location>
</feature>
<proteinExistence type="predicted"/>
<feature type="region of interest" description="Disordered" evidence="1">
    <location>
        <begin position="1"/>
        <end position="43"/>
    </location>
</feature>
<evidence type="ECO:0000256" key="1">
    <source>
        <dbReference type="SAM" id="MobiDB-lite"/>
    </source>
</evidence>
<organism evidence="2 3">
    <name type="scientific">Teladorsagia circumcincta</name>
    <name type="common">Brown stomach worm</name>
    <name type="synonym">Ostertagia circumcincta</name>
    <dbReference type="NCBI Taxonomy" id="45464"/>
    <lineage>
        <taxon>Eukaryota</taxon>
        <taxon>Metazoa</taxon>
        <taxon>Ecdysozoa</taxon>
        <taxon>Nematoda</taxon>
        <taxon>Chromadorea</taxon>
        <taxon>Rhabditida</taxon>
        <taxon>Rhabditina</taxon>
        <taxon>Rhabditomorpha</taxon>
        <taxon>Strongyloidea</taxon>
        <taxon>Trichostrongylidae</taxon>
        <taxon>Teladorsagia</taxon>
    </lineage>
</organism>
<sequence>MDPPQTNVQPVHPMVLPPQSHMPLDGTQHRSPLLGNRGPSSLSRQAQDYAVANMLVDYSNQAAASSAQMPTRQSSSITSQMLMMSSTHVAQPQYSTASGYNTVPHVSNNPRSNGMQWKGTNFL</sequence>
<reference evidence="2 3" key="1">
    <citation type="submission" date="2015-09" db="EMBL/GenBank/DDBJ databases">
        <title>Draft genome of the parasitic nematode Teladorsagia circumcincta isolate WARC Sus (inbred).</title>
        <authorList>
            <person name="Mitreva M."/>
        </authorList>
    </citation>
    <scope>NUCLEOTIDE SEQUENCE [LARGE SCALE GENOMIC DNA]</scope>
    <source>
        <strain evidence="2 3">S</strain>
    </source>
</reference>
<dbReference type="EMBL" id="KZ415864">
    <property type="protein sequence ID" value="PIO53281.1"/>
    <property type="molecule type" value="Genomic_DNA"/>
</dbReference>
<dbReference type="OrthoDB" id="6022628at2759"/>
<dbReference type="AlphaFoldDB" id="A0A2G9T5Q4"/>
<evidence type="ECO:0000313" key="2">
    <source>
        <dbReference type="EMBL" id="PIO53281.1"/>
    </source>
</evidence>
<keyword evidence="3" id="KW-1185">Reference proteome</keyword>
<protein>
    <submittedName>
        <fullName evidence="2">Uncharacterized protein</fullName>
    </submittedName>
</protein>